<evidence type="ECO:0000259" key="3">
    <source>
        <dbReference type="Pfam" id="PF19040"/>
    </source>
</evidence>
<feature type="transmembrane region" description="Helical" evidence="1">
    <location>
        <begin position="12"/>
        <end position="30"/>
    </location>
</feature>
<proteinExistence type="predicted"/>
<dbReference type="Pfam" id="PF19040">
    <property type="entry name" value="SGNH"/>
    <property type="match status" value="1"/>
</dbReference>
<feature type="transmembrane region" description="Helical" evidence="1">
    <location>
        <begin position="212"/>
        <end position="230"/>
    </location>
</feature>
<name>A0ABT6KPX4_9MICO</name>
<feature type="transmembrane region" description="Helical" evidence="1">
    <location>
        <begin position="242"/>
        <end position="264"/>
    </location>
</feature>
<feature type="transmembrane region" description="Helical" evidence="1">
    <location>
        <begin position="179"/>
        <end position="200"/>
    </location>
</feature>
<gene>
    <name evidence="4" type="ORF">M2152_002220</name>
</gene>
<evidence type="ECO:0000313" key="5">
    <source>
        <dbReference type="Proteomes" id="UP001160142"/>
    </source>
</evidence>
<feature type="transmembrane region" description="Helical" evidence="1">
    <location>
        <begin position="150"/>
        <end position="167"/>
    </location>
</feature>
<sequence>MTEARAGRFLPEIQALRALAVVLVVLYHVWPERLPGGFIGVDVFFVISGYLITDHLVREYEGRGTISLTRFWARRIRRLLPAAFVVLAACVVLVFIVLPEVVRQETLRQIAAASGYVLNWVLAFDAVDYLAAGNEPTVVQHYWTLSVEEQFYLGWPLLLVIVGAVLLRVRRHRVSATALAGWSALAVIVVSFGFSVYLTWFTPKLAFFATTTRAWEFAAGGLLAVIVVRWPSLVERLRSQRLVASTSALTVLGVALIVAASFLLDGDSAFPGWIAAVPVLGALLVILGGRPRALGLGPIVSWRPIQYLGDISYSVYLWHWPILLTLVVLTARRPTLLEGVAIVAATLVLAALTKHFVEDPGRRSALLTRRRGAFALAAIGVVAFVGVWVGTGAVAASQAQADRAALERAIADTEGCFGANALLGSGECADPFLLTPDVDLAAAANDLAYEDWCLTWYDEEWVSCEIGATDGAETWALVGDSHAASMVEAFDDYFADRDVTIVTYMRYGCDGYRLPNGVEALTDDERQDADCREWAERVQRELASRDDISTVMFLNRTSLYASEGRPDDRRLTVENITATWEPLIGGGKRVVAIKDWPVTEGDSIPVCLSAHVGEQGPCSVPRDVGMPYDPQDDAAAETGAELIDLTDAFCDDERCYSVIGGVVVYPDHNHITGTYSRTLMPYLGSLLTGR</sequence>
<comment type="caution">
    <text evidence="4">The sequence shown here is derived from an EMBL/GenBank/DDBJ whole genome shotgun (WGS) entry which is preliminary data.</text>
</comment>
<dbReference type="PANTHER" id="PTHR23028">
    <property type="entry name" value="ACETYLTRANSFERASE"/>
    <property type="match status" value="1"/>
</dbReference>
<evidence type="ECO:0000259" key="2">
    <source>
        <dbReference type="Pfam" id="PF01757"/>
    </source>
</evidence>
<dbReference type="EMBL" id="JARXVQ010000001">
    <property type="protein sequence ID" value="MDH6182038.1"/>
    <property type="molecule type" value="Genomic_DNA"/>
</dbReference>
<dbReference type="Proteomes" id="UP001160142">
    <property type="component" value="Unassembled WGS sequence"/>
</dbReference>
<keyword evidence="1" id="KW-1133">Transmembrane helix</keyword>
<organism evidence="4 5">
    <name type="scientific">Antiquaquibacter oligotrophicus</name>
    <dbReference type="NCBI Taxonomy" id="2880260"/>
    <lineage>
        <taxon>Bacteria</taxon>
        <taxon>Bacillati</taxon>
        <taxon>Actinomycetota</taxon>
        <taxon>Actinomycetes</taxon>
        <taxon>Micrococcales</taxon>
        <taxon>Microbacteriaceae</taxon>
        <taxon>Antiquaquibacter</taxon>
    </lineage>
</organism>
<feature type="transmembrane region" description="Helical" evidence="1">
    <location>
        <begin position="335"/>
        <end position="352"/>
    </location>
</feature>
<keyword evidence="1" id="KW-0472">Membrane</keyword>
<keyword evidence="1" id="KW-0812">Transmembrane</keyword>
<feature type="transmembrane region" description="Helical" evidence="1">
    <location>
        <begin position="36"/>
        <end position="57"/>
    </location>
</feature>
<dbReference type="InterPro" id="IPR050879">
    <property type="entry name" value="Acyltransferase_3"/>
</dbReference>
<protein>
    <submittedName>
        <fullName evidence="4">Peptidoglycan/LPS O-acetylase OafA/YrhL</fullName>
    </submittedName>
</protein>
<dbReference type="InterPro" id="IPR002656">
    <property type="entry name" value="Acyl_transf_3_dom"/>
</dbReference>
<dbReference type="Pfam" id="PF01757">
    <property type="entry name" value="Acyl_transf_3"/>
    <property type="match status" value="1"/>
</dbReference>
<feature type="transmembrane region" description="Helical" evidence="1">
    <location>
        <begin position="310"/>
        <end position="329"/>
    </location>
</feature>
<evidence type="ECO:0000313" key="4">
    <source>
        <dbReference type="EMBL" id="MDH6182038.1"/>
    </source>
</evidence>
<keyword evidence="5" id="KW-1185">Reference proteome</keyword>
<feature type="domain" description="SGNH" evidence="3">
    <location>
        <begin position="462"/>
        <end position="681"/>
    </location>
</feature>
<reference evidence="4 5" key="1">
    <citation type="submission" date="2023-04" db="EMBL/GenBank/DDBJ databases">
        <title>Genome Encyclopedia of Bacteria and Archaea VI: Functional Genomics of Type Strains.</title>
        <authorList>
            <person name="Whitman W."/>
        </authorList>
    </citation>
    <scope>NUCLEOTIDE SEQUENCE [LARGE SCALE GENOMIC DNA]</scope>
    <source>
        <strain evidence="4 5">SG_E_30_P1</strain>
    </source>
</reference>
<feature type="transmembrane region" description="Helical" evidence="1">
    <location>
        <begin position="78"/>
        <end position="98"/>
    </location>
</feature>
<feature type="transmembrane region" description="Helical" evidence="1">
    <location>
        <begin position="270"/>
        <end position="289"/>
    </location>
</feature>
<feature type="domain" description="Acyltransferase 3" evidence="2">
    <location>
        <begin position="12"/>
        <end position="353"/>
    </location>
</feature>
<dbReference type="InterPro" id="IPR043968">
    <property type="entry name" value="SGNH"/>
</dbReference>
<dbReference type="RefSeq" id="WP_322134331.1">
    <property type="nucleotide sequence ID" value="NZ_CP085036.1"/>
</dbReference>
<feature type="transmembrane region" description="Helical" evidence="1">
    <location>
        <begin position="373"/>
        <end position="396"/>
    </location>
</feature>
<accession>A0ABT6KPX4</accession>
<dbReference type="PANTHER" id="PTHR23028:SF53">
    <property type="entry name" value="ACYL_TRANSF_3 DOMAIN-CONTAINING PROTEIN"/>
    <property type="match status" value="1"/>
</dbReference>
<evidence type="ECO:0000256" key="1">
    <source>
        <dbReference type="SAM" id="Phobius"/>
    </source>
</evidence>